<name>A0AAV3RAT6_LITER</name>
<reference evidence="2 3" key="1">
    <citation type="submission" date="2024-01" db="EMBL/GenBank/DDBJ databases">
        <title>The complete chloroplast genome sequence of Lithospermum erythrorhizon: insights into the phylogenetic relationship among Boraginaceae species and the maternal lineages of purple gromwells.</title>
        <authorList>
            <person name="Okada T."/>
            <person name="Watanabe K."/>
        </authorList>
    </citation>
    <scope>NUCLEOTIDE SEQUENCE [LARGE SCALE GENOMIC DNA]</scope>
</reference>
<sequence>MDECADPSVKDTMDGLKESVPIMGDEGRRTLIHTINDLVMVENVTPCVRDIAMEDDDGMTSMDVPSAAGTDGLTAGREDVTPSIDNTGVDTASLLEERIDPIVGEGVTDTVNVDIEELEVPEDVFHEKKKSKKRKHKSGADTREPSEPKKKLSKEERATKIARRAERKT</sequence>
<gene>
    <name evidence="2" type="ORF">LIER_41535</name>
</gene>
<feature type="compositionally biased region" description="Basic residues" evidence="1">
    <location>
        <begin position="160"/>
        <end position="169"/>
    </location>
</feature>
<evidence type="ECO:0000313" key="2">
    <source>
        <dbReference type="EMBL" id="GAA0173489.1"/>
    </source>
</evidence>
<protein>
    <submittedName>
        <fullName evidence="2">Uncharacterized protein</fullName>
    </submittedName>
</protein>
<evidence type="ECO:0000313" key="3">
    <source>
        <dbReference type="Proteomes" id="UP001454036"/>
    </source>
</evidence>
<comment type="caution">
    <text evidence="2">The sequence shown here is derived from an EMBL/GenBank/DDBJ whole genome shotgun (WGS) entry which is preliminary data.</text>
</comment>
<keyword evidence="3" id="KW-1185">Reference proteome</keyword>
<feature type="region of interest" description="Disordered" evidence="1">
    <location>
        <begin position="120"/>
        <end position="169"/>
    </location>
</feature>
<feature type="compositionally biased region" description="Basic residues" evidence="1">
    <location>
        <begin position="127"/>
        <end position="137"/>
    </location>
</feature>
<proteinExistence type="predicted"/>
<dbReference type="EMBL" id="BAABME010026206">
    <property type="protein sequence ID" value="GAA0173489.1"/>
    <property type="molecule type" value="Genomic_DNA"/>
</dbReference>
<dbReference type="Proteomes" id="UP001454036">
    <property type="component" value="Unassembled WGS sequence"/>
</dbReference>
<feature type="region of interest" description="Disordered" evidence="1">
    <location>
        <begin position="60"/>
        <end position="92"/>
    </location>
</feature>
<organism evidence="2 3">
    <name type="scientific">Lithospermum erythrorhizon</name>
    <name type="common">Purple gromwell</name>
    <name type="synonym">Lithospermum officinale var. erythrorhizon</name>
    <dbReference type="NCBI Taxonomy" id="34254"/>
    <lineage>
        <taxon>Eukaryota</taxon>
        <taxon>Viridiplantae</taxon>
        <taxon>Streptophyta</taxon>
        <taxon>Embryophyta</taxon>
        <taxon>Tracheophyta</taxon>
        <taxon>Spermatophyta</taxon>
        <taxon>Magnoliopsida</taxon>
        <taxon>eudicotyledons</taxon>
        <taxon>Gunneridae</taxon>
        <taxon>Pentapetalae</taxon>
        <taxon>asterids</taxon>
        <taxon>lamiids</taxon>
        <taxon>Boraginales</taxon>
        <taxon>Boraginaceae</taxon>
        <taxon>Boraginoideae</taxon>
        <taxon>Lithospermeae</taxon>
        <taxon>Lithospermum</taxon>
    </lineage>
</organism>
<accession>A0AAV3RAT6</accession>
<dbReference type="AlphaFoldDB" id="A0AAV3RAT6"/>
<evidence type="ECO:0000256" key="1">
    <source>
        <dbReference type="SAM" id="MobiDB-lite"/>
    </source>
</evidence>
<feature type="compositionally biased region" description="Basic and acidic residues" evidence="1">
    <location>
        <begin position="138"/>
        <end position="159"/>
    </location>
</feature>